<dbReference type="FunFam" id="2.60.40.10:FF:000283">
    <property type="entry name" value="Immunoglobulin kappa constant"/>
    <property type="match status" value="1"/>
</dbReference>
<dbReference type="GeneTree" id="ENSGT01030000234920"/>
<dbReference type="Proteomes" id="UP001501920">
    <property type="component" value="Chromosome 10"/>
</dbReference>
<dbReference type="InterPro" id="IPR003597">
    <property type="entry name" value="Ig_C1-set"/>
</dbReference>
<keyword evidence="1" id="KW-1015">Disulfide bond</keyword>
<dbReference type="InterPro" id="IPR013783">
    <property type="entry name" value="Ig-like_fold"/>
</dbReference>
<reference evidence="5 6" key="1">
    <citation type="submission" date="2020-10" db="EMBL/GenBank/DDBJ databases">
        <title>Pygocentrus nattereri (red-bellied piranha) genome, fPygNat1, primary haplotype.</title>
        <authorList>
            <person name="Myers G."/>
            <person name="Meyer A."/>
            <person name="Karagic N."/>
            <person name="Pippel M."/>
            <person name="Winkler S."/>
            <person name="Tracey A."/>
            <person name="Wood J."/>
            <person name="Formenti G."/>
            <person name="Howe K."/>
            <person name="Fedrigo O."/>
            <person name="Jarvis E.D."/>
        </authorList>
    </citation>
    <scope>NUCLEOTIDE SEQUENCE [LARGE SCALE GENOMIC DNA]</scope>
</reference>
<dbReference type="PANTHER" id="PTHR23411">
    <property type="entry name" value="TAPASIN"/>
    <property type="match status" value="1"/>
</dbReference>
<reference evidence="5" key="3">
    <citation type="submission" date="2025-09" db="UniProtKB">
        <authorList>
            <consortium name="Ensembl"/>
        </authorList>
    </citation>
    <scope>IDENTIFICATION</scope>
</reference>
<keyword evidence="2" id="KW-0393">Immunoglobulin domain</keyword>
<keyword evidence="3" id="KW-0472">Membrane</keyword>
<accession>A0AAR2JU35</accession>
<organism evidence="5 6">
    <name type="scientific">Pygocentrus nattereri</name>
    <name type="common">Red-bellied piranha</name>
    <dbReference type="NCBI Taxonomy" id="42514"/>
    <lineage>
        <taxon>Eukaryota</taxon>
        <taxon>Metazoa</taxon>
        <taxon>Chordata</taxon>
        <taxon>Craniata</taxon>
        <taxon>Vertebrata</taxon>
        <taxon>Euteleostomi</taxon>
        <taxon>Actinopterygii</taxon>
        <taxon>Neopterygii</taxon>
        <taxon>Teleostei</taxon>
        <taxon>Ostariophysi</taxon>
        <taxon>Characiformes</taxon>
        <taxon>Characoidei</taxon>
        <taxon>Pygocentrus</taxon>
    </lineage>
</organism>
<protein>
    <recommendedName>
        <fullName evidence="4">Ig-like domain-containing protein</fullName>
    </recommendedName>
</protein>
<name>A0AAR2JU35_PYGNA</name>
<dbReference type="PROSITE" id="PS50835">
    <property type="entry name" value="IG_LIKE"/>
    <property type="match status" value="1"/>
</dbReference>
<dbReference type="SUPFAM" id="SSF48726">
    <property type="entry name" value="Immunoglobulin"/>
    <property type="match status" value="1"/>
</dbReference>
<dbReference type="AlphaFoldDB" id="A0AAR2JU35"/>
<keyword evidence="3" id="KW-0812">Transmembrane</keyword>
<evidence type="ECO:0000313" key="5">
    <source>
        <dbReference type="Ensembl" id="ENSPNAP00000053371.1"/>
    </source>
</evidence>
<evidence type="ECO:0000256" key="1">
    <source>
        <dbReference type="ARBA" id="ARBA00023157"/>
    </source>
</evidence>
<keyword evidence="6" id="KW-1185">Reference proteome</keyword>
<evidence type="ECO:0000313" key="6">
    <source>
        <dbReference type="Proteomes" id="UP001501920"/>
    </source>
</evidence>
<feature type="domain" description="Ig-like" evidence="4">
    <location>
        <begin position="32"/>
        <end position="130"/>
    </location>
</feature>
<dbReference type="Gene3D" id="2.60.40.10">
    <property type="entry name" value="Immunoglobulins"/>
    <property type="match status" value="1"/>
</dbReference>
<evidence type="ECO:0000256" key="3">
    <source>
        <dbReference type="SAM" id="Phobius"/>
    </source>
</evidence>
<dbReference type="InterPro" id="IPR036179">
    <property type="entry name" value="Ig-like_dom_sf"/>
</dbReference>
<feature type="transmembrane region" description="Helical" evidence="3">
    <location>
        <begin position="156"/>
        <end position="177"/>
    </location>
</feature>
<keyword evidence="3" id="KW-1133">Transmembrane helix</keyword>
<dbReference type="Pfam" id="PF07654">
    <property type="entry name" value="C1-set"/>
    <property type="match status" value="1"/>
</dbReference>
<evidence type="ECO:0000256" key="2">
    <source>
        <dbReference type="ARBA" id="ARBA00023319"/>
    </source>
</evidence>
<dbReference type="Ensembl" id="ENSPNAT00000074902.1">
    <property type="protein sequence ID" value="ENSPNAP00000053371.1"/>
    <property type="gene ID" value="ENSPNAG00000034916.1"/>
</dbReference>
<evidence type="ECO:0000259" key="4">
    <source>
        <dbReference type="PROSITE" id="PS50835"/>
    </source>
</evidence>
<dbReference type="SMART" id="SM00407">
    <property type="entry name" value="IGc1"/>
    <property type="match status" value="1"/>
</dbReference>
<dbReference type="InterPro" id="IPR007110">
    <property type="entry name" value="Ig-like_dom"/>
</dbReference>
<reference evidence="5" key="2">
    <citation type="submission" date="2025-08" db="UniProtKB">
        <authorList>
            <consortium name="Ensembl"/>
        </authorList>
    </citation>
    <scope>IDENTIFICATION</scope>
</reference>
<sequence>STDFQCDTGSQAYFGPGTKLTVLDPKITPSKPTVRILKPILNEECRKETVTVVCVADNFYPDHVKVSWTVGGVVRTDGVATDSAATQNSENKYNITSRLSISYKEWIKEAEINCTVTYTDPETNNQTSVTEYIKGPKRVDSEEEAEKYVPRGKTMLLAYGAFIIKGFLYGLFIMVVIRRQGFMSK</sequence>
<proteinExistence type="predicted"/>
<dbReference type="InterPro" id="IPR050380">
    <property type="entry name" value="Immune_Resp_Modulators"/>
</dbReference>